<feature type="domain" description="CMP/dCMP-type deaminase" evidence="5">
    <location>
        <begin position="13"/>
        <end position="137"/>
    </location>
</feature>
<dbReference type="GO" id="GO:0047974">
    <property type="term" value="F:guanosine deaminase activity"/>
    <property type="evidence" value="ECO:0007669"/>
    <property type="project" value="TreeGrafter"/>
</dbReference>
<evidence type="ECO:0000256" key="4">
    <source>
        <dbReference type="ARBA" id="ARBA00022833"/>
    </source>
</evidence>
<dbReference type="FunFam" id="3.40.140.10:FF:000011">
    <property type="entry name" value="tRNA-specific adenosine deaminase"/>
    <property type="match status" value="1"/>
</dbReference>
<keyword evidence="7" id="KW-1185">Reference proteome</keyword>
<reference evidence="6 7" key="1">
    <citation type="submission" date="2019-07" db="EMBL/GenBank/DDBJ databases">
        <title>Whole genome shotgun sequence of Adhaeribacter aerolatus NBRC 106133.</title>
        <authorList>
            <person name="Hosoyama A."/>
            <person name="Uohara A."/>
            <person name="Ohji S."/>
            <person name="Ichikawa N."/>
        </authorList>
    </citation>
    <scope>NUCLEOTIDE SEQUENCE [LARGE SCALE GENOMIC DNA]</scope>
    <source>
        <strain evidence="6 7">NBRC 106133</strain>
    </source>
</reference>
<gene>
    <name evidence="6" type="primary">guaD</name>
    <name evidence="6" type="ORF">AAE02nite_23000</name>
</gene>
<evidence type="ECO:0000313" key="7">
    <source>
        <dbReference type="Proteomes" id="UP000321532"/>
    </source>
</evidence>
<dbReference type="Proteomes" id="UP000321532">
    <property type="component" value="Unassembled WGS sequence"/>
</dbReference>
<dbReference type="PROSITE" id="PS00903">
    <property type="entry name" value="CYT_DCMP_DEAMINASES_1"/>
    <property type="match status" value="1"/>
</dbReference>
<dbReference type="EMBL" id="BJYS01000016">
    <property type="protein sequence ID" value="GEO04636.1"/>
    <property type="molecule type" value="Genomic_DNA"/>
</dbReference>
<comment type="similarity">
    <text evidence="1">Belongs to the cytidine and deoxycytidylate deaminase family.</text>
</comment>
<dbReference type="AlphaFoldDB" id="A0A512AY42"/>
<comment type="caution">
    <text evidence="6">The sequence shown here is derived from an EMBL/GenBank/DDBJ whole genome shotgun (WGS) entry which is preliminary data.</text>
</comment>
<keyword evidence="3" id="KW-0378">Hydrolase</keyword>
<keyword evidence="4" id="KW-0862">Zinc</keyword>
<dbReference type="Pfam" id="PF00383">
    <property type="entry name" value="dCMP_cyt_deam_1"/>
    <property type="match status" value="1"/>
</dbReference>
<dbReference type="InterPro" id="IPR016193">
    <property type="entry name" value="Cytidine_deaminase-like"/>
</dbReference>
<dbReference type="SUPFAM" id="SSF53927">
    <property type="entry name" value="Cytidine deaminase-like"/>
    <property type="match status" value="1"/>
</dbReference>
<accession>A0A512AY42</accession>
<name>A0A512AY42_9BACT</name>
<evidence type="ECO:0000256" key="2">
    <source>
        <dbReference type="ARBA" id="ARBA00022723"/>
    </source>
</evidence>
<dbReference type="InterPro" id="IPR002125">
    <property type="entry name" value="CMP_dCMP_dom"/>
</dbReference>
<sequence>MVLVVLGFICGMENTEAFMREAIRLSIEKMQAGMGGPFGAVVVRNGEIIARGYNQVTSSNDPTAHAEVDAIRKACAALGTYQLTDCELYTSCEPCPMCLGAIYWARPRRVYYANTKYDAAQFGFDDQFIYNEIAVPLEHRSIPMQQMLRQEAQVAFQEWQKKMDRQDLN</sequence>
<proteinExistence type="inferred from homology"/>
<dbReference type="PANTHER" id="PTHR11079:SF161">
    <property type="entry name" value="CMP_DCMP-TYPE DEAMINASE DOMAIN-CONTAINING PROTEIN"/>
    <property type="match status" value="1"/>
</dbReference>
<organism evidence="6 7">
    <name type="scientific">Adhaeribacter aerolatus</name>
    <dbReference type="NCBI Taxonomy" id="670289"/>
    <lineage>
        <taxon>Bacteria</taxon>
        <taxon>Pseudomonadati</taxon>
        <taxon>Bacteroidota</taxon>
        <taxon>Cytophagia</taxon>
        <taxon>Cytophagales</taxon>
        <taxon>Hymenobacteraceae</taxon>
        <taxon>Adhaeribacter</taxon>
    </lineage>
</organism>
<dbReference type="GO" id="GO:0008270">
    <property type="term" value="F:zinc ion binding"/>
    <property type="evidence" value="ECO:0007669"/>
    <property type="project" value="InterPro"/>
</dbReference>
<dbReference type="Gene3D" id="3.40.140.10">
    <property type="entry name" value="Cytidine Deaminase, domain 2"/>
    <property type="match status" value="1"/>
</dbReference>
<evidence type="ECO:0000256" key="1">
    <source>
        <dbReference type="ARBA" id="ARBA00006576"/>
    </source>
</evidence>
<dbReference type="CDD" id="cd01285">
    <property type="entry name" value="nucleoside_deaminase"/>
    <property type="match status" value="1"/>
</dbReference>
<dbReference type="PROSITE" id="PS51747">
    <property type="entry name" value="CYT_DCMP_DEAMINASES_2"/>
    <property type="match status" value="1"/>
</dbReference>
<evidence type="ECO:0000256" key="3">
    <source>
        <dbReference type="ARBA" id="ARBA00022801"/>
    </source>
</evidence>
<dbReference type="GO" id="GO:0006152">
    <property type="term" value="P:purine nucleoside catabolic process"/>
    <property type="evidence" value="ECO:0007669"/>
    <property type="project" value="TreeGrafter"/>
</dbReference>
<evidence type="ECO:0000259" key="5">
    <source>
        <dbReference type="PROSITE" id="PS51747"/>
    </source>
</evidence>
<evidence type="ECO:0000313" key="6">
    <source>
        <dbReference type="EMBL" id="GEO04636.1"/>
    </source>
</evidence>
<protein>
    <submittedName>
        <fullName evidence="6">Guanine deaminase</fullName>
    </submittedName>
</protein>
<dbReference type="InterPro" id="IPR016192">
    <property type="entry name" value="APOBEC/CMP_deaminase_Zn-bd"/>
</dbReference>
<dbReference type="PANTHER" id="PTHR11079">
    <property type="entry name" value="CYTOSINE DEAMINASE FAMILY MEMBER"/>
    <property type="match status" value="1"/>
</dbReference>
<keyword evidence="2" id="KW-0479">Metal-binding</keyword>